<dbReference type="EMBL" id="MU006417">
    <property type="protein sequence ID" value="KAF2844109.1"/>
    <property type="molecule type" value="Genomic_DNA"/>
</dbReference>
<evidence type="ECO:0000313" key="2">
    <source>
        <dbReference type="Proteomes" id="UP000799423"/>
    </source>
</evidence>
<gene>
    <name evidence="1" type="ORF">T440DRAFT_410816</name>
</gene>
<dbReference type="OrthoDB" id="194358at2759"/>
<accession>A0A6A7APM7</accession>
<proteinExistence type="predicted"/>
<dbReference type="AlphaFoldDB" id="A0A6A7APM7"/>
<keyword evidence="2" id="KW-1185">Reference proteome</keyword>
<protein>
    <submittedName>
        <fullName evidence="1">Uncharacterized protein</fullName>
    </submittedName>
</protein>
<sequence length="339" mass="37987">MLSRNGLDWLYAFQAGTDWFLASGGGLQQVTTSLCNPPAQFPSTILLIGTKEREAARQALFPGRPHSKPRGLAQVYADDSTSGDKHPLFIASLDIDKACDKQKPPQKQTGHSCHKVMWLSEKPHVVGAESLVETVVGRLLLLFADVVCLFQDDFSTHEEGIQFLRNCASHSSLSHSWKPQVIFVTRSTYKRASAPNLPTFGTIRHVRLPANSRKTPLSHRYLTLKKTMLSSIEMVKSGRDASKRLYSAYHLNVFFESALRHVATCASPSFNFILATRRYNRIEDHLWTYLQDFVELCAANHATTEATLEFMASAFMLDSFPPGMHRKCPVLKSPCFVIN</sequence>
<organism evidence="1 2">
    <name type="scientific">Plenodomus tracheiphilus IPT5</name>
    <dbReference type="NCBI Taxonomy" id="1408161"/>
    <lineage>
        <taxon>Eukaryota</taxon>
        <taxon>Fungi</taxon>
        <taxon>Dikarya</taxon>
        <taxon>Ascomycota</taxon>
        <taxon>Pezizomycotina</taxon>
        <taxon>Dothideomycetes</taxon>
        <taxon>Pleosporomycetidae</taxon>
        <taxon>Pleosporales</taxon>
        <taxon>Pleosporineae</taxon>
        <taxon>Leptosphaeriaceae</taxon>
        <taxon>Plenodomus</taxon>
    </lineage>
</organism>
<reference evidence="1" key="1">
    <citation type="submission" date="2020-01" db="EMBL/GenBank/DDBJ databases">
        <authorList>
            <consortium name="DOE Joint Genome Institute"/>
            <person name="Haridas S."/>
            <person name="Albert R."/>
            <person name="Binder M."/>
            <person name="Bloem J."/>
            <person name="Labutti K."/>
            <person name="Salamov A."/>
            <person name="Andreopoulos B."/>
            <person name="Baker S.E."/>
            <person name="Barry K."/>
            <person name="Bills G."/>
            <person name="Bluhm B.H."/>
            <person name="Cannon C."/>
            <person name="Castanera R."/>
            <person name="Culley D.E."/>
            <person name="Daum C."/>
            <person name="Ezra D."/>
            <person name="Gonzalez J.B."/>
            <person name="Henrissat B."/>
            <person name="Kuo A."/>
            <person name="Liang C."/>
            <person name="Lipzen A."/>
            <person name="Lutzoni F."/>
            <person name="Magnuson J."/>
            <person name="Mondo S."/>
            <person name="Nolan M."/>
            <person name="Ohm R."/>
            <person name="Pangilinan J."/>
            <person name="Park H.-J."/>
            <person name="Ramirez L."/>
            <person name="Alfaro M."/>
            <person name="Sun H."/>
            <person name="Tritt A."/>
            <person name="Yoshinaga Y."/>
            <person name="Zwiers L.-H."/>
            <person name="Turgeon B.G."/>
            <person name="Goodwin S.B."/>
            <person name="Spatafora J.W."/>
            <person name="Crous P.W."/>
            <person name="Grigoriev I.V."/>
        </authorList>
    </citation>
    <scope>NUCLEOTIDE SEQUENCE</scope>
    <source>
        <strain evidence="1">IPT5</strain>
    </source>
</reference>
<name>A0A6A7APM7_9PLEO</name>
<evidence type="ECO:0000313" key="1">
    <source>
        <dbReference type="EMBL" id="KAF2844109.1"/>
    </source>
</evidence>
<dbReference type="Proteomes" id="UP000799423">
    <property type="component" value="Unassembled WGS sequence"/>
</dbReference>